<reference evidence="3" key="1">
    <citation type="submission" date="2013-02" db="EMBL/GenBank/DDBJ databases">
        <authorList>
            <consortium name="The Broad Institute Genome Sequencing Platform"/>
            <person name="Cuomo C."/>
            <person name="Becnel J."/>
            <person name="Sanscrainte N."/>
            <person name="Walker B."/>
            <person name="Young S.K."/>
            <person name="Zeng Q."/>
            <person name="Gargeya S."/>
            <person name="Fitzgerald M."/>
            <person name="Haas B."/>
            <person name="Abouelleil A."/>
            <person name="Alvarado L."/>
            <person name="Arachchi H.M."/>
            <person name="Berlin A.M."/>
            <person name="Chapman S.B."/>
            <person name="Dewar J."/>
            <person name="Goldberg J."/>
            <person name="Griggs A."/>
            <person name="Gujja S."/>
            <person name="Hansen M."/>
            <person name="Howarth C."/>
            <person name="Imamovic A."/>
            <person name="Larimer J."/>
            <person name="McCowan C."/>
            <person name="Murphy C."/>
            <person name="Neiman D."/>
            <person name="Pearson M."/>
            <person name="Priest M."/>
            <person name="Roberts A."/>
            <person name="Saif S."/>
            <person name="Shea T."/>
            <person name="Sisk P."/>
            <person name="Sykes S."/>
            <person name="Wortman J."/>
            <person name="Nusbaum C."/>
            <person name="Birren B."/>
        </authorList>
    </citation>
    <scope>NUCLEOTIDE SEQUENCE [LARGE SCALE GENOMIC DNA]</scope>
    <source>
        <strain evidence="3">PRA339</strain>
    </source>
</reference>
<evidence type="ECO:0000313" key="3">
    <source>
        <dbReference type="Proteomes" id="UP000030655"/>
    </source>
</evidence>
<dbReference type="VEuPathDB" id="MicrosporidiaDB:H312_01784"/>
<proteinExistence type="predicted"/>
<accession>A0A059F0Y9</accession>
<sequence length="259" mass="29593">MTVYEDYVIDLRGKNTTEIIEFLMSKNLLKRNHICTHCGARMDLRKRSTIDGCAWVCKALNCPFKTTTKSLRAESIFSISRLKLVDIFTVIMSWTFNKSVTTVNMDFGICKRSIIAIYSKIREIVKAHLESDPIRLGGIGKICQIDESLFCHKVKAHRGRPPNAPLWVFGIVDIDFKPARGYMEIVPDRSAATLLPIIRRVCRPGTIIHSDEWAAYNQISNILGFEHNSVNHSLYFVDPLTSVHTQHIESFWNHQKSKA</sequence>
<keyword evidence="3" id="KW-1185">Reference proteome</keyword>
<dbReference type="PANTHER" id="PTHR47163">
    <property type="entry name" value="DDE_TNP_IS1595 DOMAIN-CONTAINING PROTEIN"/>
    <property type="match status" value="1"/>
</dbReference>
<name>A0A059F0Y9_9MICR</name>
<evidence type="ECO:0000259" key="1">
    <source>
        <dbReference type="SMART" id="SM01126"/>
    </source>
</evidence>
<dbReference type="OrthoDB" id="2186131at2759"/>
<organism evidence="2 3">
    <name type="scientific">Anncaliia algerae PRA339</name>
    <dbReference type="NCBI Taxonomy" id="1288291"/>
    <lineage>
        <taxon>Eukaryota</taxon>
        <taxon>Fungi</taxon>
        <taxon>Fungi incertae sedis</taxon>
        <taxon>Microsporidia</taxon>
        <taxon>Tubulinosematoidea</taxon>
        <taxon>Tubulinosematidae</taxon>
        <taxon>Anncaliia</taxon>
    </lineage>
</organism>
<feature type="domain" description="ISXO2-like transposase" evidence="1">
    <location>
        <begin position="135"/>
        <end position="257"/>
    </location>
</feature>
<dbReference type="SMART" id="SM01126">
    <property type="entry name" value="DDE_Tnp_IS1595"/>
    <property type="match status" value="1"/>
</dbReference>
<protein>
    <recommendedName>
        <fullName evidence="1">ISXO2-like transposase domain-containing protein</fullName>
    </recommendedName>
</protein>
<dbReference type="Proteomes" id="UP000030655">
    <property type="component" value="Unassembled WGS sequence"/>
</dbReference>
<dbReference type="NCBIfam" id="NF033547">
    <property type="entry name" value="transpos_IS1595"/>
    <property type="match status" value="1"/>
</dbReference>
<gene>
    <name evidence="2" type="ORF">H312_01784</name>
</gene>
<dbReference type="EMBL" id="KK365162">
    <property type="protein sequence ID" value="KCZ80777.1"/>
    <property type="molecule type" value="Genomic_DNA"/>
</dbReference>
<reference evidence="2 3" key="2">
    <citation type="submission" date="2014-03" db="EMBL/GenBank/DDBJ databases">
        <title>The Genome Sequence of Anncaliia algerae insect isolate PRA339.</title>
        <authorList>
            <consortium name="The Broad Institute Genome Sequencing Platform"/>
            <consortium name="The Broad Institute Genome Sequencing Center for Infectious Disease"/>
            <person name="Cuomo C."/>
            <person name="Becnel J."/>
            <person name="Sanscrainte N."/>
            <person name="Walker B."/>
            <person name="Young S.K."/>
            <person name="Zeng Q."/>
            <person name="Gargeya S."/>
            <person name="Fitzgerald M."/>
            <person name="Haas B."/>
            <person name="Abouelleil A."/>
            <person name="Alvarado L."/>
            <person name="Arachchi H.M."/>
            <person name="Berlin A.M."/>
            <person name="Chapman S.B."/>
            <person name="Dewar J."/>
            <person name="Goldberg J."/>
            <person name="Griggs A."/>
            <person name="Gujja S."/>
            <person name="Hansen M."/>
            <person name="Howarth C."/>
            <person name="Imamovic A."/>
            <person name="Larimer J."/>
            <person name="McCowan C."/>
            <person name="Murphy C."/>
            <person name="Neiman D."/>
            <person name="Pearson M."/>
            <person name="Priest M."/>
            <person name="Roberts A."/>
            <person name="Saif S."/>
            <person name="Shea T."/>
            <person name="Sisk P."/>
            <person name="Sykes S."/>
            <person name="Wortman J."/>
            <person name="Nusbaum C."/>
            <person name="Birren B."/>
        </authorList>
    </citation>
    <scope>NUCLEOTIDE SEQUENCE [LARGE SCALE GENOMIC DNA]</scope>
    <source>
        <strain evidence="2 3">PRA339</strain>
    </source>
</reference>
<evidence type="ECO:0000313" key="2">
    <source>
        <dbReference type="EMBL" id="KCZ80777.1"/>
    </source>
</evidence>
<dbReference type="Pfam" id="PF12762">
    <property type="entry name" value="DDE_Tnp_IS1595"/>
    <property type="match status" value="1"/>
</dbReference>
<dbReference type="InterPro" id="IPR053164">
    <property type="entry name" value="IS1016-like_transposase"/>
</dbReference>
<dbReference type="AlphaFoldDB" id="A0A059F0Y9"/>
<dbReference type="InterPro" id="IPR024445">
    <property type="entry name" value="Tnp_ISXO2-like"/>
</dbReference>
<dbReference type="PANTHER" id="PTHR47163:SF2">
    <property type="entry name" value="SI:DKEY-17M8.2"/>
    <property type="match status" value="1"/>
</dbReference>
<dbReference type="HOGENOM" id="CLU_044348_0_0_1"/>